<dbReference type="EMBL" id="AJJU01000037">
    <property type="protein sequence ID" value="EID72185.1"/>
    <property type="molecule type" value="Genomic_DNA"/>
</dbReference>
<dbReference type="eggNOG" id="ENOG5032UGQ">
    <property type="taxonomic scope" value="Bacteria"/>
</dbReference>
<dbReference type="OrthoDB" id="1441638at2"/>
<gene>
    <name evidence="1" type="ORF">W5A_11796</name>
</gene>
<name>I0W719_9FLAO</name>
<sequence>MKNSKALKLLAKIQDDLSRNGIITNTLVADLQDLRPYAVEDKNPLLAKTIRLTFEHIEANQTFAIAIPDDEPIEGIEFTAASEEVDAKESLAYLLSLFADPDKKSNALDLREYCNALIAYAEEN</sequence>
<comment type="caution">
    <text evidence="1">The sequence shown here is derived from an EMBL/GenBank/DDBJ whole genome shotgun (WGS) entry which is preliminary data.</text>
</comment>
<organism evidence="1 2">
    <name type="scientific">Imtechella halotolerans K1</name>
    <dbReference type="NCBI Taxonomy" id="946077"/>
    <lineage>
        <taxon>Bacteria</taxon>
        <taxon>Pseudomonadati</taxon>
        <taxon>Bacteroidota</taxon>
        <taxon>Flavobacteriia</taxon>
        <taxon>Flavobacteriales</taxon>
        <taxon>Flavobacteriaceae</taxon>
        <taxon>Imtechella</taxon>
    </lineage>
</organism>
<keyword evidence="2" id="KW-1185">Reference proteome</keyword>
<dbReference type="PATRIC" id="fig|946077.3.peg.2378"/>
<evidence type="ECO:0000313" key="2">
    <source>
        <dbReference type="Proteomes" id="UP000005938"/>
    </source>
</evidence>
<evidence type="ECO:0000313" key="1">
    <source>
        <dbReference type="EMBL" id="EID72185.1"/>
    </source>
</evidence>
<reference evidence="1 2" key="1">
    <citation type="journal article" date="2012" name="J. Bacteriol.">
        <title>Genome Sequence of the Halotolerant Bacterium Imtechella halotolerans K1T.</title>
        <authorList>
            <person name="Kumar S."/>
            <person name="Vikram S."/>
            <person name="Subramanian S."/>
            <person name="Raghava G.P."/>
            <person name="Pinnaka A.K."/>
        </authorList>
    </citation>
    <scope>NUCLEOTIDE SEQUENCE [LARGE SCALE GENOMIC DNA]</scope>
    <source>
        <strain evidence="1 2">K1</strain>
    </source>
</reference>
<dbReference type="Proteomes" id="UP000005938">
    <property type="component" value="Unassembled WGS sequence"/>
</dbReference>
<accession>I0W719</accession>
<dbReference type="RefSeq" id="WP_008240927.1">
    <property type="nucleotide sequence ID" value="NZ_AJJU01000037.1"/>
</dbReference>
<dbReference type="AlphaFoldDB" id="I0W719"/>
<proteinExistence type="predicted"/>
<protein>
    <submittedName>
        <fullName evidence="1">Uncharacterized protein</fullName>
    </submittedName>
</protein>